<dbReference type="InterPro" id="IPR022755">
    <property type="entry name" value="Znf_C2H2_jaz"/>
</dbReference>
<dbReference type="RefSeq" id="XP_016898476.1">
    <property type="nucleotide sequence ID" value="XM_017042987.2"/>
</dbReference>
<dbReference type="Ensembl" id="ENSCSET00000013708.1">
    <property type="protein sequence ID" value="ENSCSEP00000013549.1"/>
    <property type="gene ID" value="ENSCSEG00000008724.1"/>
</dbReference>
<dbReference type="InterPro" id="IPR056345">
    <property type="entry name" value="Znf-C2H2_CIZ1"/>
</dbReference>
<evidence type="ECO:0000259" key="7">
    <source>
        <dbReference type="PROSITE" id="PS50171"/>
    </source>
</evidence>
<evidence type="ECO:0000256" key="4">
    <source>
        <dbReference type="ARBA" id="ARBA00022833"/>
    </source>
</evidence>
<dbReference type="Proteomes" id="UP000265120">
    <property type="component" value="Chromosome Z"/>
</dbReference>
<keyword evidence="9" id="KW-1185">Reference proteome</keyword>
<name>A0A3P8VH11_CYNSE</name>
<feature type="domain" description="Matrin-type" evidence="7">
    <location>
        <begin position="273"/>
        <end position="304"/>
    </location>
</feature>
<dbReference type="GO" id="GO:0003676">
    <property type="term" value="F:nucleic acid binding"/>
    <property type="evidence" value="ECO:0007669"/>
    <property type="project" value="InterPro"/>
</dbReference>
<feature type="compositionally biased region" description="Acidic residues" evidence="6">
    <location>
        <begin position="214"/>
        <end position="237"/>
    </location>
</feature>
<proteinExistence type="predicted"/>
<protein>
    <submittedName>
        <fullName evidence="8">Cip1-interacting zinc finger protein-like</fullName>
    </submittedName>
</protein>
<dbReference type="Ensembl" id="ENSCSET00000013696.1">
    <property type="protein sequence ID" value="ENSCSEP00000013537.1"/>
    <property type="gene ID" value="ENSCSEG00000008724.1"/>
</dbReference>
<dbReference type="InterPro" id="IPR026811">
    <property type="entry name" value="CIZ1"/>
</dbReference>
<dbReference type="InterPro" id="IPR000690">
    <property type="entry name" value="Matrin/U1-C_Znf_C2H2"/>
</dbReference>
<dbReference type="STRING" id="244447.ENSCSEP00000013537"/>
<keyword evidence="2" id="KW-0479">Metal-binding</keyword>
<dbReference type="Pfam" id="PF12171">
    <property type="entry name" value="zf-C2H2_jaz"/>
    <property type="match status" value="1"/>
</dbReference>
<evidence type="ECO:0000256" key="6">
    <source>
        <dbReference type="SAM" id="MobiDB-lite"/>
    </source>
</evidence>
<dbReference type="AlphaFoldDB" id="A0A3P8VH11"/>
<dbReference type="CTD" id="406846"/>
<dbReference type="InterPro" id="IPR036236">
    <property type="entry name" value="Znf_C2H2_sf"/>
</dbReference>
<dbReference type="GeneID" id="103397972"/>
<evidence type="ECO:0000256" key="1">
    <source>
        <dbReference type="ARBA" id="ARBA00004123"/>
    </source>
</evidence>
<feature type="region of interest" description="Disordered" evidence="6">
    <location>
        <begin position="304"/>
        <end position="323"/>
    </location>
</feature>
<evidence type="ECO:0000313" key="9">
    <source>
        <dbReference type="Proteomes" id="UP000265120"/>
    </source>
</evidence>
<keyword evidence="4" id="KW-0862">Zinc</keyword>
<sequence>MKRTRPDGSVCDLLAEAAASCDHPASGGSSSGDQPLSPERSEDNRAAEMQRVGSLKVTIQRSSESREFGQTDRTAEGQTGGLHCHVCDHACRSVQAFHEHISGAEHAKKLRAMTNSICLRTHTLPERKLQPRTKRWCETCQSHFTGDVIAHRRTNQHKMCKQLCRPFCPVCKLHFRTPRKFVEHMKSSDHKQKVQENQEEELITVDAVGCFKDEEDKEEEEEEEEEEAAEVVGDDDDGKVSETQNKVLQRDDAEDYDQNTTYGSSFVVPVSGFQCRLCNKFFHKEATARHTHCRTRTHYLNLQRHKAQRAQEERGDNSPPAPT</sequence>
<dbReference type="PANTHER" id="PTHR15491:SF12">
    <property type="entry name" value="CDKN1A INTERACTING ZINC FINGER PROTEIN 1B ISOFORM X1-RELATED"/>
    <property type="match status" value="1"/>
</dbReference>
<feature type="region of interest" description="Disordered" evidence="6">
    <location>
        <begin position="21"/>
        <end position="46"/>
    </location>
</feature>
<evidence type="ECO:0000256" key="5">
    <source>
        <dbReference type="ARBA" id="ARBA00023242"/>
    </source>
</evidence>
<dbReference type="OMA" id="CRTRTHY"/>
<dbReference type="PROSITE" id="PS50171">
    <property type="entry name" value="ZF_MATRIN"/>
    <property type="match status" value="1"/>
</dbReference>
<organism evidence="8 9">
    <name type="scientific">Cynoglossus semilaevis</name>
    <name type="common">Tongue sole</name>
    <dbReference type="NCBI Taxonomy" id="244447"/>
    <lineage>
        <taxon>Eukaryota</taxon>
        <taxon>Metazoa</taxon>
        <taxon>Chordata</taxon>
        <taxon>Craniata</taxon>
        <taxon>Vertebrata</taxon>
        <taxon>Euteleostomi</taxon>
        <taxon>Actinopterygii</taxon>
        <taxon>Neopterygii</taxon>
        <taxon>Teleostei</taxon>
        <taxon>Neoteleostei</taxon>
        <taxon>Acanthomorphata</taxon>
        <taxon>Carangaria</taxon>
        <taxon>Pleuronectiformes</taxon>
        <taxon>Pleuronectoidei</taxon>
        <taxon>Cynoglossidae</taxon>
        <taxon>Cynoglossinae</taxon>
        <taxon>Cynoglossus</taxon>
    </lineage>
</organism>
<evidence type="ECO:0000313" key="8">
    <source>
        <dbReference type="Ensembl" id="ENSCSEP00000013549.1"/>
    </source>
</evidence>
<dbReference type="GeneTree" id="ENSGT00440000039084"/>
<evidence type="ECO:0000256" key="3">
    <source>
        <dbReference type="ARBA" id="ARBA00022771"/>
    </source>
</evidence>
<dbReference type="GO" id="GO:0008270">
    <property type="term" value="F:zinc ion binding"/>
    <property type="evidence" value="ECO:0007669"/>
    <property type="project" value="UniProtKB-KW"/>
</dbReference>
<dbReference type="RefSeq" id="XP_008334655.1">
    <property type="nucleotide sequence ID" value="XM_008336433.3"/>
</dbReference>
<dbReference type="PANTHER" id="PTHR15491">
    <property type="match status" value="1"/>
</dbReference>
<keyword evidence="5" id="KW-0539">Nucleus</keyword>
<comment type="subcellular location">
    <subcellularLocation>
        <location evidence="1">Nucleus</location>
    </subcellularLocation>
</comment>
<dbReference type="OrthoDB" id="6378952at2759"/>
<dbReference type="InterPro" id="IPR003604">
    <property type="entry name" value="Matrin/U1-like-C_Znf_C2H2"/>
</dbReference>
<evidence type="ECO:0000256" key="2">
    <source>
        <dbReference type="ARBA" id="ARBA00022723"/>
    </source>
</evidence>
<keyword evidence="3" id="KW-0863">Zinc-finger</keyword>
<dbReference type="SUPFAM" id="SSF57667">
    <property type="entry name" value="beta-beta-alpha zinc fingers"/>
    <property type="match status" value="2"/>
</dbReference>
<dbReference type="InterPro" id="IPR013087">
    <property type="entry name" value="Znf_C2H2_type"/>
</dbReference>
<accession>A0A3P8VH11</accession>
<dbReference type="SMART" id="SM00451">
    <property type="entry name" value="ZnF_U1"/>
    <property type="match status" value="3"/>
</dbReference>
<reference evidence="8 9" key="1">
    <citation type="journal article" date="2014" name="Nat. Genet.">
        <title>Whole-genome sequence of a flatfish provides insights into ZW sex chromosome evolution and adaptation to a benthic lifestyle.</title>
        <authorList>
            <person name="Chen S."/>
            <person name="Zhang G."/>
            <person name="Shao C."/>
            <person name="Huang Q."/>
            <person name="Liu G."/>
            <person name="Zhang P."/>
            <person name="Song W."/>
            <person name="An N."/>
            <person name="Chalopin D."/>
            <person name="Volff J.N."/>
            <person name="Hong Y."/>
            <person name="Li Q."/>
            <person name="Sha Z."/>
            <person name="Zhou H."/>
            <person name="Xie M."/>
            <person name="Yu Q."/>
            <person name="Liu Y."/>
            <person name="Xiang H."/>
            <person name="Wang N."/>
            <person name="Wu K."/>
            <person name="Yang C."/>
            <person name="Zhou Q."/>
            <person name="Liao X."/>
            <person name="Yang L."/>
            <person name="Hu Q."/>
            <person name="Zhang J."/>
            <person name="Meng L."/>
            <person name="Jin L."/>
            <person name="Tian Y."/>
            <person name="Lian J."/>
            <person name="Yang J."/>
            <person name="Miao G."/>
            <person name="Liu S."/>
            <person name="Liang Z."/>
            <person name="Yan F."/>
            <person name="Li Y."/>
            <person name="Sun B."/>
            <person name="Zhang H."/>
            <person name="Zhang J."/>
            <person name="Zhu Y."/>
            <person name="Du M."/>
            <person name="Zhao Y."/>
            <person name="Schartl M."/>
            <person name="Tang Q."/>
            <person name="Wang J."/>
        </authorList>
    </citation>
    <scope>NUCLEOTIDE SEQUENCE</scope>
</reference>
<feature type="region of interest" description="Disordered" evidence="6">
    <location>
        <begin position="214"/>
        <end position="240"/>
    </location>
</feature>
<dbReference type="SMART" id="SM00355">
    <property type="entry name" value="ZnF_C2H2"/>
    <property type="match status" value="3"/>
</dbReference>
<dbReference type="Gene3D" id="3.30.160.60">
    <property type="entry name" value="Classic Zinc Finger"/>
    <property type="match status" value="1"/>
</dbReference>
<dbReference type="GO" id="GO:0005634">
    <property type="term" value="C:nucleus"/>
    <property type="evidence" value="ECO:0007669"/>
    <property type="project" value="UniProtKB-SubCell"/>
</dbReference>
<reference evidence="8" key="2">
    <citation type="submission" date="2025-05" db="UniProtKB">
        <authorList>
            <consortium name="Ensembl"/>
        </authorList>
    </citation>
    <scope>IDENTIFICATION</scope>
</reference>
<dbReference type="KEGG" id="csem:103397972"/>
<dbReference type="Pfam" id="PF23330">
    <property type="entry name" value="zf-C2H2_14"/>
    <property type="match status" value="1"/>
</dbReference>